<evidence type="ECO:0000259" key="1">
    <source>
        <dbReference type="Pfam" id="PF08268"/>
    </source>
</evidence>
<dbReference type="HOGENOM" id="CLU_034248_3_1_1"/>
<keyword evidence="3" id="KW-1185">Reference proteome</keyword>
<dbReference type="NCBIfam" id="TIGR01640">
    <property type="entry name" value="F_box_assoc_1"/>
    <property type="match status" value="1"/>
</dbReference>
<dbReference type="Pfam" id="PF08268">
    <property type="entry name" value="FBA_3"/>
    <property type="match status" value="1"/>
</dbReference>
<dbReference type="eggNOG" id="ENOG502S2YF">
    <property type="taxonomic scope" value="Eukaryota"/>
</dbReference>
<proteinExistence type="predicted"/>
<accession>A0A0D9XJP3</accession>
<dbReference type="STRING" id="77586.A0A0D9XJP3"/>
<reference evidence="3" key="2">
    <citation type="submission" date="2013-12" db="EMBL/GenBank/DDBJ databases">
        <authorList>
            <person name="Yu Y."/>
            <person name="Lee S."/>
            <person name="de Baynast K."/>
            <person name="Wissotski M."/>
            <person name="Liu L."/>
            <person name="Talag J."/>
            <person name="Goicoechea J."/>
            <person name="Angelova A."/>
            <person name="Jetty R."/>
            <person name="Kudrna D."/>
            <person name="Golser W."/>
            <person name="Rivera L."/>
            <person name="Zhang J."/>
            <person name="Wing R."/>
        </authorList>
    </citation>
    <scope>NUCLEOTIDE SEQUENCE</scope>
</reference>
<dbReference type="InterPro" id="IPR017451">
    <property type="entry name" value="F-box-assoc_interact_dom"/>
</dbReference>
<organism evidence="2 3">
    <name type="scientific">Leersia perrieri</name>
    <dbReference type="NCBI Taxonomy" id="77586"/>
    <lineage>
        <taxon>Eukaryota</taxon>
        <taxon>Viridiplantae</taxon>
        <taxon>Streptophyta</taxon>
        <taxon>Embryophyta</taxon>
        <taxon>Tracheophyta</taxon>
        <taxon>Spermatophyta</taxon>
        <taxon>Magnoliopsida</taxon>
        <taxon>Liliopsida</taxon>
        <taxon>Poales</taxon>
        <taxon>Poaceae</taxon>
        <taxon>BOP clade</taxon>
        <taxon>Oryzoideae</taxon>
        <taxon>Oryzeae</taxon>
        <taxon>Oryzinae</taxon>
        <taxon>Leersia</taxon>
    </lineage>
</organism>
<dbReference type="EnsemblPlants" id="LPERR10G07140.1">
    <property type="protein sequence ID" value="LPERR10G07140.1"/>
    <property type="gene ID" value="LPERR10G07140"/>
</dbReference>
<dbReference type="PANTHER" id="PTHR31111:SF133">
    <property type="entry name" value="OS07G0196600 PROTEIN"/>
    <property type="match status" value="1"/>
</dbReference>
<dbReference type="Proteomes" id="UP000032180">
    <property type="component" value="Chromosome 10"/>
</dbReference>
<reference evidence="2 3" key="1">
    <citation type="submission" date="2012-08" db="EMBL/GenBank/DDBJ databases">
        <title>Oryza genome evolution.</title>
        <authorList>
            <person name="Wing R.A."/>
        </authorList>
    </citation>
    <scope>NUCLEOTIDE SEQUENCE</scope>
</reference>
<sequence length="382" mass="43180">MGVVNTRKRKQRSKPAAASAMAGLELPVEIIVEILVRLPPSFIRAHLRHSTSKGEQEPSLLINPHSLLGPNPSLPLSPWPTNFSTQIRFYRWQRGASLARLMDGRDFAAGEFRCVYSVTHCDGLVLVRTNSKLYLFNPATRDAITLPASIHGQPVHGLGLDPRTGTYKVVRSFFRCYRNDPTRMGMEVFTIGEAVADNARWREITVDPPYTVDRWLSSYAINGGYIFWYIDTKICPSAPRGGLLRFSLQDEAFDITILPESLSTVEGSMFVLHGKLSFTYAISDTTIIWTLLSDDSGWRWERQYCLRGNGGVYRLMGFLPDGGMLLWCKDTLHRFDMSNCELTSMCGLHHLRYQGGRPTRGKKFFTFCVMTYTESLVRISAT</sequence>
<reference evidence="2" key="3">
    <citation type="submission" date="2015-04" db="UniProtKB">
        <authorList>
            <consortium name="EnsemblPlants"/>
        </authorList>
    </citation>
    <scope>IDENTIFICATION</scope>
</reference>
<dbReference type="Gramene" id="LPERR10G07140.1">
    <property type="protein sequence ID" value="LPERR10G07140.1"/>
    <property type="gene ID" value="LPERR10G07140"/>
</dbReference>
<feature type="domain" description="F-box associated beta-propeller type 3" evidence="1">
    <location>
        <begin position="114"/>
        <end position="303"/>
    </location>
</feature>
<name>A0A0D9XJP3_9ORYZ</name>
<dbReference type="InterPro" id="IPR013187">
    <property type="entry name" value="F-box-assoc_dom_typ3"/>
</dbReference>
<dbReference type="PANTHER" id="PTHR31111">
    <property type="entry name" value="BNAA05G37150D PROTEIN-RELATED"/>
    <property type="match status" value="1"/>
</dbReference>
<evidence type="ECO:0000313" key="3">
    <source>
        <dbReference type="Proteomes" id="UP000032180"/>
    </source>
</evidence>
<protein>
    <recommendedName>
        <fullName evidence="1">F-box associated beta-propeller type 3 domain-containing protein</fullName>
    </recommendedName>
</protein>
<dbReference type="AlphaFoldDB" id="A0A0D9XJP3"/>
<evidence type="ECO:0000313" key="2">
    <source>
        <dbReference type="EnsemblPlants" id="LPERR10G07140.1"/>
    </source>
</evidence>